<reference evidence="1 2" key="1">
    <citation type="submission" date="2024-01" db="EMBL/GenBank/DDBJ databases">
        <title>The genome of the rayed Mediterranean limpet Patella caerulea (Linnaeus, 1758).</title>
        <authorList>
            <person name="Anh-Thu Weber A."/>
            <person name="Halstead-Nussloch G."/>
        </authorList>
    </citation>
    <scope>NUCLEOTIDE SEQUENCE [LARGE SCALE GENOMIC DNA]</scope>
    <source>
        <strain evidence="1">AATW-2023a</strain>
        <tissue evidence="1">Whole specimen</tissue>
    </source>
</reference>
<dbReference type="AlphaFoldDB" id="A0AAN8PH10"/>
<name>A0AAN8PH10_PATCE</name>
<dbReference type="Proteomes" id="UP001347796">
    <property type="component" value="Unassembled WGS sequence"/>
</dbReference>
<accession>A0AAN8PH10</accession>
<evidence type="ECO:0000313" key="2">
    <source>
        <dbReference type="Proteomes" id="UP001347796"/>
    </source>
</evidence>
<dbReference type="PANTHER" id="PTHR33332">
    <property type="entry name" value="REVERSE TRANSCRIPTASE DOMAIN-CONTAINING PROTEIN"/>
    <property type="match status" value="1"/>
</dbReference>
<proteinExistence type="predicted"/>
<evidence type="ECO:0000313" key="1">
    <source>
        <dbReference type="EMBL" id="KAK6175889.1"/>
    </source>
</evidence>
<organism evidence="1 2">
    <name type="scientific">Patella caerulea</name>
    <name type="common">Rayed Mediterranean limpet</name>
    <dbReference type="NCBI Taxonomy" id="87958"/>
    <lineage>
        <taxon>Eukaryota</taxon>
        <taxon>Metazoa</taxon>
        <taxon>Spiralia</taxon>
        <taxon>Lophotrochozoa</taxon>
        <taxon>Mollusca</taxon>
        <taxon>Gastropoda</taxon>
        <taxon>Patellogastropoda</taxon>
        <taxon>Patelloidea</taxon>
        <taxon>Patellidae</taxon>
        <taxon>Patella</taxon>
    </lineage>
</organism>
<protein>
    <submittedName>
        <fullName evidence="1">Uncharacterized protein</fullName>
    </submittedName>
</protein>
<comment type="caution">
    <text evidence="1">The sequence shown here is derived from an EMBL/GenBank/DDBJ whole genome shotgun (WGS) entry which is preliminary data.</text>
</comment>
<keyword evidence="2" id="KW-1185">Reference proteome</keyword>
<dbReference type="EMBL" id="JAZGQO010000010">
    <property type="protein sequence ID" value="KAK6175889.1"/>
    <property type="molecule type" value="Genomic_DNA"/>
</dbReference>
<gene>
    <name evidence="1" type="ORF">SNE40_014266</name>
</gene>
<sequence length="250" mass="28725">MSQNFLKLNDEKTEYLVIGSKHNLSKLDDDLSIRVGETSITNSTAARNIGAIFDSNMNMESQINNVCKVGYFHLRNIAKIRKFITIDATKTLIQALVISRLDNFNSLLLIVPNKSLDRLQKLQNLAARLISGCSRYDHITPILFNLHWPPITYRIEYKILLFTYKCLNDLAPLYLSQLLCLYKPSRQLRSSNDNFLLIERNAKQVLVGEKSFSIKAPKLWNKLPLNLRNCASLSTFKANLKTFLFTKAFY</sequence>